<dbReference type="Gene3D" id="1.10.10.2830">
    <property type="match status" value="1"/>
</dbReference>
<dbReference type="SMART" id="SM00470">
    <property type="entry name" value="ParB"/>
    <property type="match status" value="1"/>
</dbReference>
<dbReference type="InterPro" id="IPR036086">
    <property type="entry name" value="ParB/Sulfiredoxin_sf"/>
</dbReference>
<dbReference type="InterPro" id="IPR011111">
    <property type="entry name" value="Plasmid_RepB"/>
</dbReference>
<comment type="caution">
    <text evidence="3">The sequence shown here is derived from an EMBL/GenBank/DDBJ whole genome shotgun (WGS) entry which is preliminary data.</text>
</comment>
<reference evidence="4" key="1">
    <citation type="journal article" date="2019" name="Int. J. Syst. Evol. Microbiol.">
        <title>The Global Catalogue of Microorganisms (GCM) 10K type strain sequencing project: providing services to taxonomists for standard genome sequencing and annotation.</title>
        <authorList>
            <consortium name="The Broad Institute Genomics Platform"/>
            <consortium name="The Broad Institute Genome Sequencing Center for Infectious Disease"/>
            <person name="Wu L."/>
            <person name="Ma J."/>
        </authorList>
    </citation>
    <scope>NUCLEOTIDE SEQUENCE [LARGE SCALE GENOMIC DNA]</scope>
    <source>
        <strain evidence="4">CECT 8482</strain>
    </source>
</reference>
<evidence type="ECO:0000313" key="3">
    <source>
        <dbReference type="EMBL" id="MDN3712508.1"/>
    </source>
</evidence>
<dbReference type="Gene3D" id="3.90.1530.30">
    <property type="match status" value="1"/>
</dbReference>
<dbReference type="SUPFAM" id="SSF110849">
    <property type="entry name" value="ParB/Sulfiredoxin"/>
    <property type="match status" value="1"/>
</dbReference>
<accession>A0ABT8D9C3</accession>
<evidence type="ECO:0000256" key="1">
    <source>
        <dbReference type="ARBA" id="ARBA00006295"/>
    </source>
</evidence>
<gene>
    <name evidence="3" type="ORF">QWZ10_13480</name>
</gene>
<dbReference type="PANTHER" id="PTHR33375">
    <property type="entry name" value="CHROMOSOME-PARTITIONING PROTEIN PARB-RELATED"/>
    <property type="match status" value="1"/>
</dbReference>
<keyword evidence="4" id="KW-1185">Reference proteome</keyword>
<dbReference type="InterPro" id="IPR003115">
    <property type="entry name" value="ParB_N"/>
</dbReference>
<evidence type="ECO:0000313" key="4">
    <source>
        <dbReference type="Proteomes" id="UP001243846"/>
    </source>
</evidence>
<protein>
    <submittedName>
        <fullName evidence="3">Plasmid partitioning protein RepB C-terminal domain-containing protein</fullName>
    </submittedName>
</protein>
<dbReference type="Pfam" id="PF07506">
    <property type="entry name" value="RepB"/>
    <property type="match status" value="1"/>
</dbReference>
<dbReference type="CDD" id="cd16411">
    <property type="entry name" value="ParB_N_like"/>
    <property type="match status" value="1"/>
</dbReference>
<dbReference type="InterPro" id="IPR004437">
    <property type="entry name" value="ParB/RepB/Spo0J"/>
</dbReference>
<feature type="domain" description="ParB-like N-terminal" evidence="2">
    <location>
        <begin position="14"/>
        <end position="104"/>
    </location>
</feature>
<dbReference type="NCBIfam" id="TIGR00180">
    <property type="entry name" value="parB_part"/>
    <property type="match status" value="1"/>
</dbReference>
<name>A0ABT8D9C3_9RHOB</name>
<dbReference type="Proteomes" id="UP001243846">
    <property type="component" value="Unassembled WGS sequence"/>
</dbReference>
<dbReference type="EMBL" id="JAUFRC010000001">
    <property type="protein sequence ID" value="MDN3712508.1"/>
    <property type="molecule type" value="Genomic_DNA"/>
</dbReference>
<organism evidence="3 4">
    <name type="scientific">Paracoccus cavernae</name>
    <dbReference type="NCBI Taxonomy" id="1571207"/>
    <lineage>
        <taxon>Bacteria</taxon>
        <taxon>Pseudomonadati</taxon>
        <taxon>Pseudomonadota</taxon>
        <taxon>Alphaproteobacteria</taxon>
        <taxon>Rhodobacterales</taxon>
        <taxon>Paracoccaceae</taxon>
        <taxon>Paracoccus</taxon>
    </lineage>
</organism>
<comment type="similarity">
    <text evidence="1">Belongs to the ParB family.</text>
</comment>
<dbReference type="SUPFAM" id="SSF109709">
    <property type="entry name" value="KorB DNA-binding domain-like"/>
    <property type="match status" value="1"/>
</dbReference>
<proteinExistence type="inferred from homology"/>
<dbReference type="InterPro" id="IPR050336">
    <property type="entry name" value="Chromosome_partition/occlusion"/>
</dbReference>
<dbReference type="PANTHER" id="PTHR33375:SF1">
    <property type="entry name" value="CHROMOSOME-PARTITIONING PROTEIN PARB-RELATED"/>
    <property type="match status" value="1"/>
</dbReference>
<dbReference type="Pfam" id="PF02195">
    <property type="entry name" value="ParB_N"/>
    <property type="match status" value="1"/>
</dbReference>
<evidence type="ECO:0000259" key="2">
    <source>
        <dbReference type="SMART" id="SM00470"/>
    </source>
</evidence>
<sequence>MPDDIPTDAHKHVTLIPTDMIRILNPRVRNRRTFEEMVESIARIGLKRPITVTRRADTEPAEYDLVCGQGRLEAFIELKQDAIPAIVIDADESDCLVMSLVENCARRQHRAIDLMQEIGTLRQRGYSDREIANKIGVSSEYVNMIAGLLERGEQRLVSAVETGIMPLNLAIEISKTDDEGAQRALMDAYTEKKLRGKKLTAVRRLLERRQRQGRRIDETPFGRKVNRSERPLTSDALVRAYRQEADRQKVMIKKSELAQSRILFVAEAFRALRSDENFLTLLRAENLEAMPTYLAEQSRTNP</sequence>
<dbReference type="RefSeq" id="WP_377682821.1">
    <property type="nucleotide sequence ID" value="NZ_JBHMDZ010000001.1"/>
</dbReference>